<feature type="compositionally biased region" description="Basic and acidic residues" evidence="1">
    <location>
        <begin position="11"/>
        <end position="20"/>
    </location>
</feature>
<name>A0A9Q0H6R6_9MAGN</name>
<dbReference type="AlphaFoldDB" id="A0A9Q0H6R6"/>
<reference evidence="2" key="1">
    <citation type="journal article" date="2023" name="Plant J.">
        <title>The genome of the king protea, Protea cynaroides.</title>
        <authorList>
            <person name="Chang J."/>
            <person name="Duong T.A."/>
            <person name="Schoeman C."/>
            <person name="Ma X."/>
            <person name="Roodt D."/>
            <person name="Barker N."/>
            <person name="Li Z."/>
            <person name="Van de Peer Y."/>
            <person name="Mizrachi E."/>
        </authorList>
    </citation>
    <scope>NUCLEOTIDE SEQUENCE</scope>
    <source>
        <tissue evidence="2">Young leaves</tissue>
    </source>
</reference>
<gene>
    <name evidence="2" type="ORF">NE237_025713</name>
</gene>
<evidence type="ECO:0000256" key="1">
    <source>
        <dbReference type="SAM" id="MobiDB-lite"/>
    </source>
</evidence>
<protein>
    <submittedName>
        <fullName evidence="2">Uncharacterized protein</fullName>
    </submittedName>
</protein>
<dbReference type="Proteomes" id="UP001141806">
    <property type="component" value="Unassembled WGS sequence"/>
</dbReference>
<organism evidence="2 3">
    <name type="scientific">Protea cynaroides</name>
    <dbReference type="NCBI Taxonomy" id="273540"/>
    <lineage>
        <taxon>Eukaryota</taxon>
        <taxon>Viridiplantae</taxon>
        <taxon>Streptophyta</taxon>
        <taxon>Embryophyta</taxon>
        <taxon>Tracheophyta</taxon>
        <taxon>Spermatophyta</taxon>
        <taxon>Magnoliopsida</taxon>
        <taxon>Proteales</taxon>
        <taxon>Proteaceae</taxon>
        <taxon>Protea</taxon>
    </lineage>
</organism>
<sequence>MGSASPSRRVLRSDIAAKEDEQNDVSSDVEESNNSYHEDDQNIRDVDPNEVRTINGSGCGQVTFAELGTVVVSYNEVEKLDNVLAGHLDSFDVVRPTRGRLKKMAAKGGGRLPLTPGSGVIGEGNGYGRGLASARAVFAPVLPSVNSVENMISSDLRDIISKSLENLLPNMVVEITRQASELMQGNNGFPLSS</sequence>
<feature type="region of interest" description="Disordered" evidence="1">
    <location>
        <begin position="1"/>
        <end position="42"/>
    </location>
</feature>
<evidence type="ECO:0000313" key="2">
    <source>
        <dbReference type="EMBL" id="KAJ4958602.1"/>
    </source>
</evidence>
<comment type="caution">
    <text evidence="2">The sequence shown here is derived from an EMBL/GenBank/DDBJ whole genome shotgun (WGS) entry which is preliminary data.</text>
</comment>
<keyword evidence="3" id="KW-1185">Reference proteome</keyword>
<evidence type="ECO:0000313" key="3">
    <source>
        <dbReference type="Proteomes" id="UP001141806"/>
    </source>
</evidence>
<feature type="compositionally biased region" description="Acidic residues" evidence="1">
    <location>
        <begin position="21"/>
        <end position="31"/>
    </location>
</feature>
<proteinExistence type="predicted"/>
<dbReference type="EMBL" id="JAMYWD010000010">
    <property type="protein sequence ID" value="KAJ4958602.1"/>
    <property type="molecule type" value="Genomic_DNA"/>
</dbReference>
<accession>A0A9Q0H6R6</accession>